<dbReference type="GeneID" id="17303790"/>
<feature type="transmembrane region" description="Helical" evidence="8">
    <location>
        <begin position="292"/>
        <end position="314"/>
    </location>
</feature>
<dbReference type="PANTHER" id="PTHR11730:SF6">
    <property type="entry name" value="AMMONIUM TRANSPORTER"/>
    <property type="match status" value="1"/>
</dbReference>
<organism evidence="10">
    <name type="scientific">Guillardia theta (strain CCMP2712)</name>
    <name type="common">Cryptophyte</name>
    <dbReference type="NCBI Taxonomy" id="905079"/>
    <lineage>
        <taxon>Eukaryota</taxon>
        <taxon>Cryptophyceae</taxon>
        <taxon>Pyrenomonadales</taxon>
        <taxon>Geminigeraceae</taxon>
        <taxon>Guillardia</taxon>
    </lineage>
</organism>
<feature type="transmembrane region" description="Helical" evidence="8">
    <location>
        <begin position="234"/>
        <end position="259"/>
    </location>
</feature>
<keyword evidence="12" id="KW-1185">Reference proteome</keyword>
<evidence type="ECO:0000313" key="12">
    <source>
        <dbReference type="Proteomes" id="UP000011087"/>
    </source>
</evidence>
<evidence type="ECO:0000256" key="7">
    <source>
        <dbReference type="ARBA" id="ARBA00023177"/>
    </source>
</evidence>
<dbReference type="NCBIfam" id="TIGR00836">
    <property type="entry name" value="amt"/>
    <property type="match status" value="1"/>
</dbReference>
<dbReference type="OMA" id="GHIATRY"/>
<dbReference type="EMBL" id="JH992991">
    <property type="protein sequence ID" value="EKX47244.1"/>
    <property type="molecule type" value="Genomic_DNA"/>
</dbReference>
<dbReference type="HOGENOM" id="CLU_000445_33_1_1"/>
<feature type="transmembrane region" description="Helical" evidence="8">
    <location>
        <begin position="368"/>
        <end position="391"/>
    </location>
</feature>
<evidence type="ECO:0000256" key="1">
    <source>
        <dbReference type="ARBA" id="ARBA00004141"/>
    </source>
</evidence>
<evidence type="ECO:0000256" key="3">
    <source>
        <dbReference type="ARBA" id="ARBA00022448"/>
    </source>
</evidence>
<dbReference type="SUPFAM" id="SSF111352">
    <property type="entry name" value="Ammonium transporter"/>
    <property type="match status" value="1"/>
</dbReference>
<comment type="similarity">
    <text evidence="2 8">Belongs to the ammonia transporter channel (TC 1.A.11.2) family.</text>
</comment>
<dbReference type="RefSeq" id="XP_005834224.1">
    <property type="nucleotide sequence ID" value="XM_005834167.1"/>
</dbReference>
<dbReference type="eggNOG" id="KOG0682">
    <property type="taxonomic scope" value="Eukaryota"/>
</dbReference>
<dbReference type="InterPro" id="IPR029020">
    <property type="entry name" value="Ammonium/urea_transptr"/>
</dbReference>
<evidence type="ECO:0000313" key="10">
    <source>
        <dbReference type="EMBL" id="EKX47244.1"/>
    </source>
</evidence>
<gene>
    <name evidence="10" type="ORF">GUITHDRAFT_69969</name>
</gene>
<dbReference type="OrthoDB" id="534912at2759"/>
<reference evidence="11" key="3">
    <citation type="submission" date="2016-03" db="UniProtKB">
        <authorList>
            <consortium name="EnsemblProtists"/>
        </authorList>
    </citation>
    <scope>IDENTIFICATION</scope>
</reference>
<dbReference type="PANTHER" id="PTHR11730">
    <property type="entry name" value="AMMONIUM TRANSPORTER"/>
    <property type="match status" value="1"/>
</dbReference>
<dbReference type="PaxDb" id="55529-EKX47244"/>
<feature type="transmembrane region" description="Helical" evidence="8">
    <location>
        <begin position="83"/>
        <end position="101"/>
    </location>
</feature>
<feature type="transmembrane region" description="Helical" evidence="8">
    <location>
        <begin position="108"/>
        <end position="129"/>
    </location>
</feature>
<dbReference type="AlphaFoldDB" id="L1JGH8"/>
<keyword evidence="5 8" id="KW-1133">Transmembrane helix</keyword>
<dbReference type="InterPro" id="IPR001905">
    <property type="entry name" value="Ammonium_transpt"/>
</dbReference>
<name>L1JGH8_GUITC</name>
<reference evidence="10 12" key="1">
    <citation type="journal article" date="2012" name="Nature">
        <title>Algal genomes reveal evolutionary mosaicism and the fate of nucleomorphs.</title>
        <authorList>
            <consortium name="DOE Joint Genome Institute"/>
            <person name="Curtis B.A."/>
            <person name="Tanifuji G."/>
            <person name="Burki F."/>
            <person name="Gruber A."/>
            <person name="Irimia M."/>
            <person name="Maruyama S."/>
            <person name="Arias M.C."/>
            <person name="Ball S.G."/>
            <person name="Gile G.H."/>
            <person name="Hirakawa Y."/>
            <person name="Hopkins J.F."/>
            <person name="Kuo A."/>
            <person name="Rensing S.A."/>
            <person name="Schmutz J."/>
            <person name="Symeonidi A."/>
            <person name="Elias M."/>
            <person name="Eveleigh R.J."/>
            <person name="Herman E.K."/>
            <person name="Klute M.J."/>
            <person name="Nakayama T."/>
            <person name="Obornik M."/>
            <person name="Reyes-Prieto A."/>
            <person name="Armbrust E.V."/>
            <person name="Aves S.J."/>
            <person name="Beiko R.G."/>
            <person name="Coutinho P."/>
            <person name="Dacks J.B."/>
            <person name="Durnford D.G."/>
            <person name="Fast N.M."/>
            <person name="Green B.R."/>
            <person name="Grisdale C.J."/>
            <person name="Hempel F."/>
            <person name="Henrissat B."/>
            <person name="Hoppner M.P."/>
            <person name="Ishida K."/>
            <person name="Kim E."/>
            <person name="Koreny L."/>
            <person name="Kroth P.G."/>
            <person name="Liu Y."/>
            <person name="Malik S.B."/>
            <person name="Maier U.G."/>
            <person name="McRose D."/>
            <person name="Mock T."/>
            <person name="Neilson J.A."/>
            <person name="Onodera N.T."/>
            <person name="Poole A.M."/>
            <person name="Pritham E.J."/>
            <person name="Richards T.A."/>
            <person name="Rocap G."/>
            <person name="Roy S.W."/>
            <person name="Sarai C."/>
            <person name="Schaack S."/>
            <person name="Shirato S."/>
            <person name="Slamovits C.H."/>
            <person name="Spencer D.F."/>
            <person name="Suzuki S."/>
            <person name="Worden A.Z."/>
            <person name="Zauner S."/>
            <person name="Barry K."/>
            <person name="Bell C."/>
            <person name="Bharti A.K."/>
            <person name="Crow J.A."/>
            <person name="Grimwood J."/>
            <person name="Kramer R."/>
            <person name="Lindquist E."/>
            <person name="Lucas S."/>
            <person name="Salamov A."/>
            <person name="McFadden G.I."/>
            <person name="Lane C.E."/>
            <person name="Keeling P.J."/>
            <person name="Gray M.W."/>
            <person name="Grigoriev I.V."/>
            <person name="Archibald J.M."/>
        </authorList>
    </citation>
    <scope>NUCLEOTIDE SEQUENCE</scope>
    <source>
        <strain evidence="10 12">CCMP2712</strain>
    </source>
</reference>
<dbReference type="EnsemblProtists" id="EKX47244">
    <property type="protein sequence ID" value="EKX47244"/>
    <property type="gene ID" value="GUITHDRAFT_69969"/>
</dbReference>
<evidence type="ECO:0000256" key="8">
    <source>
        <dbReference type="RuleBase" id="RU362002"/>
    </source>
</evidence>
<dbReference type="Proteomes" id="UP000011087">
    <property type="component" value="Unassembled WGS sequence"/>
</dbReference>
<dbReference type="PROSITE" id="PS01219">
    <property type="entry name" value="AMMONIUM_TRANSP"/>
    <property type="match status" value="1"/>
</dbReference>
<dbReference type="GO" id="GO:0097272">
    <property type="term" value="P:ammonium homeostasis"/>
    <property type="evidence" value="ECO:0007669"/>
    <property type="project" value="TreeGrafter"/>
</dbReference>
<accession>L1JGH8</accession>
<evidence type="ECO:0000259" key="9">
    <source>
        <dbReference type="Pfam" id="PF00909"/>
    </source>
</evidence>
<dbReference type="GO" id="GO:0008519">
    <property type="term" value="F:ammonium channel activity"/>
    <property type="evidence" value="ECO:0007669"/>
    <property type="project" value="InterPro"/>
</dbReference>
<evidence type="ECO:0000256" key="2">
    <source>
        <dbReference type="ARBA" id="ARBA00005887"/>
    </source>
</evidence>
<feature type="transmembrane region" description="Helical" evidence="8">
    <location>
        <begin position="163"/>
        <end position="184"/>
    </location>
</feature>
<dbReference type="Pfam" id="PF00909">
    <property type="entry name" value="Ammonium_transp"/>
    <property type="match status" value="1"/>
</dbReference>
<keyword evidence="3 8" id="KW-0813">Transport</keyword>
<dbReference type="InterPro" id="IPR024041">
    <property type="entry name" value="NH4_transpt_AmtB-like_dom"/>
</dbReference>
<proteinExistence type="inferred from homology"/>
<keyword evidence="7 8" id="KW-0924">Ammonia transport</keyword>
<dbReference type="Gene3D" id="1.10.3430.10">
    <property type="entry name" value="Ammonium transporter AmtB like domains"/>
    <property type="match status" value="1"/>
</dbReference>
<reference evidence="12" key="2">
    <citation type="submission" date="2012-11" db="EMBL/GenBank/DDBJ databases">
        <authorList>
            <person name="Kuo A."/>
            <person name="Curtis B.A."/>
            <person name="Tanifuji G."/>
            <person name="Burki F."/>
            <person name="Gruber A."/>
            <person name="Irimia M."/>
            <person name="Maruyama S."/>
            <person name="Arias M.C."/>
            <person name="Ball S.G."/>
            <person name="Gile G.H."/>
            <person name="Hirakawa Y."/>
            <person name="Hopkins J.F."/>
            <person name="Rensing S.A."/>
            <person name="Schmutz J."/>
            <person name="Symeonidi A."/>
            <person name="Elias M."/>
            <person name="Eveleigh R.J."/>
            <person name="Herman E.K."/>
            <person name="Klute M.J."/>
            <person name="Nakayama T."/>
            <person name="Obornik M."/>
            <person name="Reyes-Prieto A."/>
            <person name="Armbrust E.V."/>
            <person name="Aves S.J."/>
            <person name="Beiko R.G."/>
            <person name="Coutinho P."/>
            <person name="Dacks J.B."/>
            <person name="Durnford D.G."/>
            <person name="Fast N.M."/>
            <person name="Green B.R."/>
            <person name="Grisdale C."/>
            <person name="Hempe F."/>
            <person name="Henrissat B."/>
            <person name="Hoppner M.P."/>
            <person name="Ishida K.-I."/>
            <person name="Kim E."/>
            <person name="Koreny L."/>
            <person name="Kroth P.G."/>
            <person name="Liu Y."/>
            <person name="Malik S.-B."/>
            <person name="Maier U.G."/>
            <person name="McRose D."/>
            <person name="Mock T."/>
            <person name="Neilson J.A."/>
            <person name="Onodera N.T."/>
            <person name="Poole A.M."/>
            <person name="Pritham E.J."/>
            <person name="Richards T.A."/>
            <person name="Rocap G."/>
            <person name="Roy S.W."/>
            <person name="Sarai C."/>
            <person name="Schaack S."/>
            <person name="Shirato S."/>
            <person name="Slamovits C.H."/>
            <person name="Spencer D.F."/>
            <person name="Suzuki S."/>
            <person name="Worden A.Z."/>
            <person name="Zauner S."/>
            <person name="Barry K."/>
            <person name="Bell C."/>
            <person name="Bharti A.K."/>
            <person name="Crow J.A."/>
            <person name="Grimwood J."/>
            <person name="Kramer R."/>
            <person name="Lindquist E."/>
            <person name="Lucas S."/>
            <person name="Salamov A."/>
            <person name="McFadden G.I."/>
            <person name="Lane C.E."/>
            <person name="Keeling P.J."/>
            <person name="Gray M.W."/>
            <person name="Grigoriev I.V."/>
            <person name="Archibald J.M."/>
        </authorList>
    </citation>
    <scope>NUCLEOTIDE SEQUENCE</scope>
    <source>
        <strain evidence="12">CCMP2712</strain>
    </source>
</reference>
<feature type="transmembrane region" description="Helical" evidence="8">
    <location>
        <begin position="30"/>
        <end position="50"/>
    </location>
</feature>
<keyword evidence="4 8" id="KW-0812">Transmembrane</keyword>
<evidence type="ECO:0000256" key="6">
    <source>
        <dbReference type="ARBA" id="ARBA00023136"/>
    </source>
</evidence>
<feature type="transmembrane region" description="Helical" evidence="8">
    <location>
        <begin position="266"/>
        <end position="286"/>
    </location>
</feature>
<feature type="transmembrane region" description="Helical" evidence="8">
    <location>
        <begin position="326"/>
        <end position="348"/>
    </location>
</feature>
<dbReference type="GO" id="GO:0005886">
    <property type="term" value="C:plasma membrane"/>
    <property type="evidence" value="ECO:0007669"/>
    <property type="project" value="UniProtKB-SubCell"/>
</dbReference>
<feature type="transmembrane region" description="Helical" evidence="8">
    <location>
        <begin position="205"/>
        <end position="222"/>
    </location>
</feature>
<evidence type="ECO:0000256" key="4">
    <source>
        <dbReference type="ARBA" id="ARBA00022692"/>
    </source>
</evidence>
<dbReference type="KEGG" id="gtt:GUITHDRAFT_69969"/>
<keyword evidence="6 8" id="KW-0472">Membrane</keyword>
<feature type="domain" description="Ammonium transporter AmtB-like" evidence="9">
    <location>
        <begin position="1"/>
        <end position="416"/>
    </location>
</feature>
<protein>
    <recommendedName>
        <fullName evidence="8">Ammonium transporter</fullName>
    </recommendedName>
</protein>
<evidence type="ECO:0000256" key="5">
    <source>
        <dbReference type="ARBA" id="ARBA00022989"/>
    </source>
</evidence>
<comment type="subcellular location">
    <subcellularLocation>
        <location evidence="8">Cell membrane</location>
        <topology evidence="8">Multi-pass membrane protein</topology>
    </subcellularLocation>
    <subcellularLocation>
        <location evidence="1">Membrane</location>
        <topology evidence="1">Multi-pass membrane protein</topology>
    </subcellularLocation>
</comment>
<evidence type="ECO:0000313" key="11">
    <source>
        <dbReference type="EnsemblProtists" id="EKX47244"/>
    </source>
</evidence>
<dbReference type="InterPro" id="IPR018047">
    <property type="entry name" value="Ammonium_transpt_CS"/>
</dbReference>
<sequence>MVFFMQAGFAMLEAGIVHPKNVTNILFKNMIDASIAAICYWLLGYGFAFGKDREGFIGDSNYGLRAVYNGSGGGGSDNWQMWFFQWAFAGACATIVAGSVAERAKLEAYFIYSTVLSTFIYPVIVHWVWGSGWLSAWGAYPDSQGNARPIFNRDERSNGMIDFAGSGVVHMVGGFCGLIGAIVIGPRKGRFGPNGEVHTLFEGNTTLQSLGVFILWFGWYGFNCGSTLKISGNLANIAGKVAMTTTIAAAAGAIVTTLLSKIVTGVYDISMGLNGILAGLVAITASCSVVNPWMAFLIGGGAAFVLVGGHYLILKLRIDDPCDACVVHGFCGLWGILCVGIFCTDANVQYAAYPNLNTACGSGEQFAVQVVGALCIIAWVCGTSTFLFLFIKYTVGFRVSEEIEDIGLDASEHGLSTIFPKAEQVS</sequence>
<dbReference type="STRING" id="905079.L1JGH8"/>